<dbReference type="PROSITE" id="PS01156">
    <property type="entry name" value="TONB_DEPENDENT_REC_2"/>
    <property type="match status" value="1"/>
</dbReference>
<keyword evidence="7 11" id="KW-0798">TonB box</keyword>
<dbReference type="Gene3D" id="2.170.130.10">
    <property type="entry name" value="TonB-dependent receptor, plug domain"/>
    <property type="match status" value="1"/>
</dbReference>
<keyword evidence="14" id="KW-0675">Receptor</keyword>
<dbReference type="Gene3D" id="2.40.170.20">
    <property type="entry name" value="TonB-dependent receptor, beta-barrel domain"/>
    <property type="match status" value="1"/>
</dbReference>
<dbReference type="CDD" id="cd01347">
    <property type="entry name" value="ligand_gated_channel"/>
    <property type="match status" value="1"/>
</dbReference>
<evidence type="ECO:0000256" key="10">
    <source>
        <dbReference type="PROSITE-ProRule" id="PRU01360"/>
    </source>
</evidence>
<dbReference type="PROSITE" id="PS52016">
    <property type="entry name" value="TONB_DEPENDENT_REC_3"/>
    <property type="match status" value="1"/>
</dbReference>
<dbReference type="RefSeq" id="WP_224325091.1">
    <property type="nucleotide sequence ID" value="NZ_JACGBB010000001.1"/>
</dbReference>
<evidence type="ECO:0000256" key="2">
    <source>
        <dbReference type="ARBA" id="ARBA00009810"/>
    </source>
</evidence>
<sequence length="682" mass="75673">MFKKITLLSIATSLALANSFSVNEEKYELDNISVTSSSLGTNNIDYVDISEKASGNIRNALRQIPGIYMGGTSNLNQKIHIRGLNEKAINITIDGARQMGNIFHHSANLIIDADMIKAVDVGTGVLSVVNNSGSLGGSVAFSTIDAIDLLQDGNLVGGKVKTSYATNNKEWQNSLALAGAHHGFSILAYAKHNSYEFGKSANNQRIGGTDGKDTNVLIKLAYEKDEHKVKLSYENTDYKGRYPLKGEFGITDNTAILSQSTPRKTLIFNYAYNPSDIIDFNLKFYNTKHTLSHQFTKEDILLANLSKPNTIKDSNVNTFGFYINNKTILGNDEINNTLRYGVEYYKTTGYNSNIKEFKIDSTKQNVSFTPMPNSPKDKTSNFSAYLEDRIKINNFYITPGLRVDKYTLDNSGAKKQSFNNISPALALEYDFTNGLNVFAGYQKAFRGPAPVEVFKVSQIVTSVISDDLKPETGSLYEGGLSYNYENDDLNIQAIAKYFYADYKNLIKELASTDKTTTYVRKNTGGAKISGMELFAKLAYKDFSASFSYTKQDTKYKDGFKTSSKNGSTSLAKGDVLAYTDMGDKYTLNLEYNFANLDTILGYNLLAFSSKTLEDKSKRAGFGVSDVYLAYYPSYVKNLELNLSVNNIFNKLYVSHTTRGANMGANTDYEAGRNIRFGFAYSF</sequence>
<keyword evidence="9 10" id="KW-0998">Cell outer membrane</keyword>
<keyword evidence="6" id="KW-0732">Signal</keyword>
<accession>A0ABS7WPE6</accession>
<evidence type="ECO:0000256" key="1">
    <source>
        <dbReference type="ARBA" id="ARBA00004571"/>
    </source>
</evidence>
<dbReference type="Pfam" id="PF00593">
    <property type="entry name" value="TonB_dep_Rec_b-barrel"/>
    <property type="match status" value="1"/>
</dbReference>
<feature type="domain" description="TonB-dependent receptor-like beta-barrel" evidence="12">
    <location>
        <begin position="231"/>
        <end position="647"/>
    </location>
</feature>
<dbReference type="InterPro" id="IPR010917">
    <property type="entry name" value="TonB_rcpt_CS"/>
</dbReference>
<evidence type="ECO:0000256" key="11">
    <source>
        <dbReference type="RuleBase" id="RU003357"/>
    </source>
</evidence>
<comment type="similarity">
    <text evidence="2 10 11">Belongs to the TonB-dependent receptor family.</text>
</comment>
<dbReference type="InterPro" id="IPR012910">
    <property type="entry name" value="Plug_dom"/>
</dbReference>
<proteinExistence type="inferred from homology"/>
<evidence type="ECO:0000313" key="15">
    <source>
        <dbReference type="Proteomes" id="UP000786183"/>
    </source>
</evidence>
<organism evidence="14 15">
    <name type="scientific">Campylobacter canadensis</name>
    <dbReference type="NCBI Taxonomy" id="449520"/>
    <lineage>
        <taxon>Bacteria</taxon>
        <taxon>Pseudomonadati</taxon>
        <taxon>Campylobacterota</taxon>
        <taxon>Epsilonproteobacteria</taxon>
        <taxon>Campylobacterales</taxon>
        <taxon>Campylobacteraceae</taxon>
        <taxon>Campylobacter</taxon>
    </lineage>
</organism>
<name>A0ABS7WPE6_9BACT</name>
<evidence type="ECO:0000256" key="5">
    <source>
        <dbReference type="ARBA" id="ARBA00022692"/>
    </source>
</evidence>
<dbReference type="InterPro" id="IPR036942">
    <property type="entry name" value="Beta-barrel_TonB_sf"/>
</dbReference>
<evidence type="ECO:0000259" key="12">
    <source>
        <dbReference type="Pfam" id="PF00593"/>
    </source>
</evidence>
<dbReference type="Pfam" id="PF07715">
    <property type="entry name" value="Plug"/>
    <property type="match status" value="1"/>
</dbReference>
<keyword evidence="15" id="KW-1185">Reference proteome</keyword>
<evidence type="ECO:0000256" key="9">
    <source>
        <dbReference type="ARBA" id="ARBA00023237"/>
    </source>
</evidence>
<evidence type="ECO:0000256" key="4">
    <source>
        <dbReference type="ARBA" id="ARBA00022452"/>
    </source>
</evidence>
<dbReference type="PANTHER" id="PTHR30069:SF41">
    <property type="entry name" value="HEME_HEMOPEXIN UTILIZATION PROTEIN C"/>
    <property type="match status" value="1"/>
</dbReference>
<evidence type="ECO:0000259" key="13">
    <source>
        <dbReference type="Pfam" id="PF07715"/>
    </source>
</evidence>
<dbReference type="PANTHER" id="PTHR30069">
    <property type="entry name" value="TONB-DEPENDENT OUTER MEMBRANE RECEPTOR"/>
    <property type="match status" value="1"/>
</dbReference>
<evidence type="ECO:0000256" key="7">
    <source>
        <dbReference type="ARBA" id="ARBA00023077"/>
    </source>
</evidence>
<comment type="caution">
    <text evidence="14">The sequence shown here is derived from an EMBL/GenBank/DDBJ whole genome shotgun (WGS) entry which is preliminary data.</text>
</comment>
<dbReference type="InterPro" id="IPR000531">
    <property type="entry name" value="Beta-barrel_TonB"/>
</dbReference>
<feature type="domain" description="TonB-dependent receptor plug" evidence="13">
    <location>
        <begin position="42"/>
        <end position="137"/>
    </location>
</feature>
<gene>
    <name evidence="14" type="ORF">AVCANL283_00735</name>
</gene>
<protein>
    <submittedName>
        <fullName evidence="14">TonB-dependent receptor</fullName>
    </submittedName>
</protein>
<evidence type="ECO:0000256" key="6">
    <source>
        <dbReference type="ARBA" id="ARBA00022729"/>
    </source>
</evidence>
<comment type="subcellular location">
    <subcellularLocation>
        <location evidence="1 10">Cell outer membrane</location>
        <topology evidence="1 10">Multi-pass membrane protein</topology>
    </subcellularLocation>
</comment>
<evidence type="ECO:0000313" key="14">
    <source>
        <dbReference type="EMBL" id="MBZ7986639.1"/>
    </source>
</evidence>
<keyword evidence="5 10" id="KW-0812">Transmembrane</keyword>
<dbReference type="InterPro" id="IPR039426">
    <property type="entry name" value="TonB-dep_rcpt-like"/>
</dbReference>
<reference evidence="14 15" key="1">
    <citation type="submission" date="2020-07" db="EMBL/GenBank/DDBJ databases">
        <title>Transfer of Campylobacter canadensis to the novel genus Avispirillum gen. nov., that also includes two novel species recovered from migratory waterfowl: Avispirillum anseris sp. nov. and Avispirillum brantae sp. nov.</title>
        <authorList>
            <person name="Miller W.G."/>
            <person name="Chapman M.H."/>
            <person name="Yee E."/>
            <person name="Inglis G.D."/>
        </authorList>
    </citation>
    <scope>NUCLEOTIDE SEQUENCE [LARGE SCALE GENOMIC DNA]</scope>
    <source>
        <strain evidence="14 15">L283</strain>
    </source>
</reference>
<evidence type="ECO:0000256" key="3">
    <source>
        <dbReference type="ARBA" id="ARBA00022448"/>
    </source>
</evidence>
<keyword evidence="4 10" id="KW-1134">Transmembrane beta strand</keyword>
<keyword evidence="3 10" id="KW-0813">Transport</keyword>
<dbReference type="EMBL" id="JACGBB010000001">
    <property type="protein sequence ID" value="MBZ7986639.1"/>
    <property type="molecule type" value="Genomic_DNA"/>
</dbReference>
<dbReference type="InterPro" id="IPR037066">
    <property type="entry name" value="Plug_dom_sf"/>
</dbReference>
<dbReference type="Proteomes" id="UP000786183">
    <property type="component" value="Unassembled WGS sequence"/>
</dbReference>
<dbReference type="SUPFAM" id="SSF56935">
    <property type="entry name" value="Porins"/>
    <property type="match status" value="1"/>
</dbReference>
<keyword evidence="8 10" id="KW-0472">Membrane</keyword>
<evidence type="ECO:0000256" key="8">
    <source>
        <dbReference type="ARBA" id="ARBA00023136"/>
    </source>
</evidence>